<protein>
    <submittedName>
        <fullName evidence="1">DNA-binding protein</fullName>
    </submittedName>
</protein>
<dbReference type="EMBL" id="JACJPY010000018">
    <property type="protein sequence ID" value="MBD2150047.1"/>
    <property type="molecule type" value="Genomic_DNA"/>
</dbReference>
<comment type="caution">
    <text evidence="1">The sequence shown here is derived from an EMBL/GenBank/DDBJ whole genome shotgun (WGS) entry which is preliminary data.</text>
</comment>
<evidence type="ECO:0000313" key="2">
    <source>
        <dbReference type="Proteomes" id="UP000631421"/>
    </source>
</evidence>
<evidence type="ECO:0000313" key="1">
    <source>
        <dbReference type="EMBL" id="MBD2150047.1"/>
    </source>
</evidence>
<dbReference type="RefSeq" id="WP_190350418.1">
    <property type="nucleotide sequence ID" value="NZ_JACJPY010000018.1"/>
</dbReference>
<gene>
    <name evidence="1" type="ORF">H6F44_07910</name>
</gene>
<name>A0A926US39_9CYAN</name>
<keyword evidence="2" id="KW-1185">Reference proteome</keyword>
<organism evidence="1 2">
    <name type="scientific">Pseudanabaena cinerea FACHB-1277</name>
    <dbReference type="NCBI Taxonomy" id="2949581"/>
    <lineage>
        <taxon>Bacteria</taxon>
        <taxon>Bacillati</taxon>
        <taxon>Cyanobacteriota</taxon>
        <taxon>Cyanophyceae</taxon>
        <taxon>Pseudanabaenales</taxon>
        <taxon>Pseudanabaenaceae</taxon>
        <taxon>Pseudanabaena</taxon>
        <taxon>Pseudanabaena cinerea</taxon>
    </lineage>
</organism>
<dbReference type="GO" id="GO:0003677">
    <property type="term" value="F:DNA binding"/>
    <property type="evidence" value="ECO:0007669"/>
    <property type="project" value="UniProtKB-KW"/>
</dbReference>
<proteinExistence type="predicted"/>
<accession>A0A926US39</accession>
<sequence length="67" mass="7729">MNKFWYDTKPAAIELGIAERQLRKLRAEGILKKGQHYRFKNPTAAKPKYLWNIRAIALVLEGDQSAT</sequence>
<reference evidence="1" key="2">
    <citation type="submission" date="2020-08" db="EMBL/GenBank/DDBJ databases">
        <authorList>
            <person name="Chen M."/>
            <person name="Teng W."/>
            <person name="Zhao L."/>
            <person name="Hu C."/>
            <person name="Zhou Y."/>
            <person name="Han B."/>
            <person name="Song L."/>
            <person name="Shu W."/>
        </authorList>
    </citation>
    <scope>NUCLEOTIDE SEQUENCE</scope>
    <source>
        <strain evidence="1">FACHB-1277</strain>
    </source>
</reference>
<dbReference type="Proteomes" id="UP000631421">
    <property type="component" value="Unassembled WGS sequence"/>
</dbReference>
<keyword evidence="1" id="KW-0238">DNA-binding</keyword>
<dbReference type="AlphaFoldDB" id="A0A926US39"/>
<reference evidence="1" key="1">
    <citation type="journal article" date="2015" name="ISME J.">
        <title>Draft Genome Sequence of Streptomyces incarnatus NRRL8089, which Produces the Nucleoside Antibiotic Sinefungin.</title>
        <authorList>
            <person name="Oshima K."/>
            <person name="Hattori M."/>
            <person name="Shimizu H."/>
            <person name="Fukuda K."/>
            <person name="Nemoto M."/>
            <person name="Inagaki K."/>
            <person name="Tamura T."/>
        </authorList>
    </citation>
    <scope>NUCLEOTIDE SEQUENCE</scope>
    <source>
        <strain evidence="1">FACHB-1277</strain>
    </source>
</reference>